<reference evidence="1 2" key="1">
    <citation type="submission" date="2019-08" db="EMBL/GenBank/DDBJ databases">
        <title>Identification of a novel species of the genus Boseongicola.</title>
        <authorList>
            <person name="Zhang X.-Q."/>
        </authorList>
    </citation>
    <scope>NUCLEOTIDE SEQUENCE [LARGE SCALE GENOMIC DNA]</scope>
    <source>
        <strain evidence="1 2">HY14</strain>
    </source>
</reference>
<evidence type="ECO:0000313" key="2">
    <source>
        <dbReference type="Proteomes" id="UP000322080"/>
    </source>
</evidence>
<keyword evidence="2" id="KW-1185">Reference proteome</keyword>
<comment type="caution">
    <text evidence="1">The sequence shown here is derived from an EMBL/GenBank/DDBJ whole genome shotgun (WGS) entry which is preliminary data.</text>
</comment>
<gene>
    <name evidence="1" type="ORF">FVF75_07135</name>
</gene>
<dbReference type="EMBL" id="VSIY01000004">
    <property type="protein sequence ID" value="TYB82624.1"/>
    <property type="molecule type" value="Genomic_DNA"/>
</dbReference>
<proteinExistence type="predicted"/>
<name>A0A5D0RPZ6_9RHOB</name>
<dbReference type="AlphaFoldDB" id="A0A5D0RPZ6"/>
<dbReference type="Proteomes" id="UP000322080">
    <property type="component" value="Unassembled WGS sequence"/>
</dbReference>
<evidence type="ECO:0000313" key="1">
    <source>
        <dbReference type="EMBL" id="TYB82624.1"/>
    </source>
</evidence>
<sequence length="91" mass="9893">MLRGLDKLAGTTVDIPLAKGETGGLGWLQITLGECRYPVDNPAGDAYAWLVIRENNAEVPIFEGWMIASSPALSALDHSRFDVWVKSCTTD</sequence>
<organism evidence="1 2">
    <name type="scientific">Maritimibacter fusiformis</name>
    <dbReference type="NCBI Taxonomy" id="2603819"/>
    <lineage>
        <taxon>Bacteria</taxon>
        <taxon>Pseudomonadati</taxon>
        <taxon>Pseudomonadota</taxon>
        <taxon>Alphaproteobacteria</taxon>
        <taxon>Rhodobacterales</taxon>
        <taxon>Roseobacteraceae</taxon>
        <taxon>Maritimibacter</taxon>
    </lineage>
</organism>
<dbReference type="InterPro" id="IPR019225">
    <property type="entry name" value="DUF2155"/>
</dbReference>
<dbReference type="Pfam" id="PF09923">
    <property type="entry name" value="DUF2155"/>
    <property type="match status" value="1"/>
</dbReference>
<protein>
    <submittedName>
        <fullName evidence="1">DUF2155 domain-containing protein</fullName>
    </submittedName>
</protein>
<accession>A0A5D0RPZ6</accession>